<sequence>MINDIPTAIARQKRIKETERYDTQIPESDFEKDDALEPVAFWSPKVDRSYKSTLPN</sequence>
<name>I1C8E9_RHIO9</name>
<dbReference type="Proteomes" id="UP000009138">
    <property type="component" value="Unassembled WGS sequence"/>
</dbReference>
<dbReference type="GeneID" id="93616405"/>
<dbReference type="EMBL" id="CH476738">
    <property type="protein sequence ID" value="EIE84729.1"/>
    <property type="molecule type" value="Genomic_DNA"/>
</dbReference>
<dbReference type="RefSeq" id="XP_067520125.1">
    <property type="nucleotide sequence ID" value="XM_067664024.1"/>
</dbReference>
<reference evidence="1 2" key="1">
    <citation type="journal article" date="2009" name="PLoS Genet.">
        <title>Genomic analysis of the basal lineage fungus Rhizopus oryzae reveals a whole-genome duplication.</title>
        <authorList>
            <person name="Ma L.-J."/>
            <person name="Ibrahim A.S."/>
            <person name="Skory C."/>
            <person name="Grabherr M.G."/>
            <person name="Burger G."/>
            <person name="Butler M."/>
            <person name="Elias M."/>
            <person name="Idnurm A."/>
            <person name="Lang B.F."/>
            <person name="Sone T."/>
            <person name="Abe A."/>
            <person name="Calvo S.E."/>
            <person name="Corrochano L.M."/>
            <person name="Engels R."/>
            <person name="Fu J."/>
            <person name="Hansberg W."/>
            <person name="Kim J.-M."/>
            <person name="Kodira C.D."/>
            <person name="Koehrsen M.J."/>
            <person name="Liu B."/>
            <person name="Miranda-Saavedra D."/>
            <person name="O'Leary S."/>
            <person name="Ortiz-Castellanos L."/>
            <person name="Poulter R."/>
            <person name="Rodriguez-Romero J."/>
            <person name="Ruiz-Herrera J."/>
            <person name="Shen Y.-Q."/>
            <person name="Zeng Q."/>
            <person name="Galagan J."/>
            <person name="Birren B.W."/>
            <person name="Cuomo C.A."/>
            <person name="Wickes B.L."/>
        </authorList>
    </citation>
    <scope>NUCLEOTIDE SEQUENCE [LARGE SCALE GENOMIC DNA]</scope>
    <source>
        <strain evidence="2">RA 99-880 / ATCC MYA-4621 / FGSC 9543 / NRRL 43880</strain>
    </source>
</reference>
<organism evidence="1 2">
    <name type="scientific">Rhizopus delemar (strain RA 99-880 / ATCC MYA-4621 / FGSC 9543 / NRRL 43880)</name>
    <name type="common">Mucormycosis agent</name>
    <name type="synonym">Rhizopus arrhizus var. delemar</name>
    <dbReference type="NCBI Taxonomy" id="246409"/>
    <lineage>
        <taxon>Eukaryota</taxon>
        <taxon>Fungi</taxon>
        <taxon>Fungi incertae sedis</taxon>
        <taxon>Mucoromycota</taxon>
        <taxon>Mucoromycotina</taxon>
        <taxon>Mucoromycetes</taxon>
        <taxon>Mucorales</taxon>
        <taxon>Mucorineae</taxon>
        <taxon>Rhizopodaceae</taxon>
        <taxon>Rhizopus</taxon>
    </lineage>
</organism>
<keyword evidence="2" id="KW-1185">Reference proteome</keyword>
<gene>
    <name evidence="1" type="ORF">RO3G_09439</name>
</gene>
<protein>
    <submittedName>
        <fullName evidence="1">Uncharacterized protein</fullName>
    </submittedName>
</protein>
<dbReference type="AlphaFoldDB" id="I1C8E9"/>
<proteinExistence type="predicted"/>
<dbReference type="InParanoid" id="I1C8E9"/>
<dbReference type="VEuPathDB" id="FungiDB:RO3G_09439"/>
<dbReference type="OrthoDB" id="10524744at2759"/>
<evidence type="ECO:0000313" key="1">
    <source>
        <dbReference type="EMBL" id="EIE84729.1"/>
    </source>
</evidence>
<evidence type="ECO:0000313" key="2">
    <source>
        <dbReference type="Proteomes" id="UP000009138"/>
    </source>
</evidence>
<accession>I1C8E9</accession>